<organism evidence="1 2">
    <name type="scientific">Fibrisoma limi BUZ 3</name>
    <dbReference type="NCBI Taxonomy" id="1185876"/>
    <lineage>
        <taxon>Bacteria</taxon>
        <taxon>Pseudomonadati</taxon>
        <taxon>Bacteroidota</taxon>
        <taxon>Cytophagia</taxon>
        <taxon>Cytophagales</taxon>
        <taxon>Spirosomataceae</taxon>
        <taxon>Fibrisoma</taxon>
    </lineage>
</organism>
<evidence type="ECO:0000313" key="2">
    <source>
        <dbReference type="Proteomes" id="UP000009309"/>
    </source>
</evidence>
<evidence type="ECO:0000313" key="1">
    <source>
        <dbReference type="EMBL" id="CCH52768.1"/>
    </source>
</evidence>
<dbReference type="AlphaFoldDB" id="I2GFU3"/>
<gene>
    <name evidence="1" type="ORF">BN8_01794</name>
</gene>
<accession>I2GFU3</accession>
<proteinExistence type="predicted"/>
<comment type="caution">
    <text evidence="1">The sequence shown here is derived from an EMBL/GenBank/DDBJ whole genome shotgun (WGS) entry which is preliminary data.</text>
</comment>
<dbReference type="Proteomes" id="UP000009309">
    <property type="component" value="Unassembled WGS sequence"/>
</dbReference>
<protein>
    <submittedName>
        <fullName evidence="1">Uncharacterized protein</fullName>
    </submittedName>
</protein>
<keyword evidence="2" id="KW-1185">Reference proteome</keyword>
<dbReference type="EMBL" id="CAIT01000006">
    <property type="protein sequence ID" value="CCH52768.1"/>
    <property type="molecule type" value="Genomic_DNA"/>
</dbReference>
<reference evidence="1 2" key="1">
    <citation type="journal article" date="2012" name="J. Bacteriol.">
        <title>Genome Sequence of the Filamentous Bacterium Fibrisoma limi BUZ 3T.</title>
        <authorList>
            <person name="Filippini M."/>
            <person name="Qi W."/>
            <person name="Jaenicke S."/>
            <person name="Goesmann A."/>
            <person name="Smits T.H."/>
            <person name="Bagheri H.C."/>
        </authorList>
    </citation>
    <scope>NUCLEOTIDE SEQUENCE [LARGE SCALE GENOMIC DNA]</scope>
    <source>
        <strain evidence="2">BUZ 3T</strain>
    </source>
</reference>
<dbReference type="STRING" id="1185876.BN8_01794"/>
<name>I2GFU3_9BACT</name>
<sequence length="50" mass="5888">MFNLPPSTQTSTYLKGLPTPLLFAYEPWCTYLRIKRVTVQVPWLKYVTKP</sequence>